<dbReference type="GO" id="GO:0046316">
    <property type="term" value="F:gluconokinase activity"/>
    <property type="evidence" value="ECO:0007669"/>
    <property type="project" value="UniProtKB-EC"/>
</dbReference>
<dbReference type="PANTHER" id="PTHR43442:SF3">
    <property type="entry name" value="GLUCONOKINASE-RELATED"/>
    <property type="match status" value="1"/>
</dbReference>
<comment type="similarity">
    <text evidence="2 10">Belongs to the gluconokinase GntK/GntV family.</text>
</comment>
<organism evidence="11 12">
    <name type="scientific">Acetobacter oeni</name>
    <dbReference type="NCBI Taxonomy" id="304077"/>
    <lineage>
        <taxon>Bacteria</taxon>
        <taxon>Pseudomonadati</taxon>
        <taxon>Pseudomonadota</taxon>
        <taxon>Alphaproteobacteria</taxon>
        <taxon>Acetobacterales</taxon>
        <taxon>Acetobacteraceae</taxon>
        <taxon>Acetobacter</taxon>
    </lineage>
</organism>
<gene>
    <name evidence="11" type="ORF">AOE01nite_28620</name>
</gene>
<dbReference type="InterPro" id="IPR027417">
    <property type="entry name" value="P-loop_NTPase"/>
</dbReference>
<evidence type="ECO:0000256" key="8">
    <source>
        <dbReference type="ARBA" id="ARBA00023064"/>
    </source>
</evidence>
<evidence type="ECO:0000256" key="6">
    <source>
        <dbReference type="ARBA" id="ARBA00022777"/>
    </source>
</evidence>
<sequence length="193" mass="21606">MSDMPRQDAVTSVKAELHLRPRVVVVMGVSGSGKTTMATGLHNVLGWPFQEGDGLHPRANVEKMEAGIPLTDEDRWPWLDKCRAWLDSCATAGTGGVLSCSALKRIYRDRLRAHKTDITFLFLRVPKDILAQRMALRTDHYMPPSLLGSQLETLEMPGRDEHAIEMDVCETPAEEIARALEALKADQRKHHEL</sequence>
<evidence type="ECO:0000256" key="4">
    <source>
        <dbReference type="ARBA" id="ARBA00022679"/>
    </source>
</evidence>
<comment type="caution">
    <text evidence="11">The sequence shown here is derived from an EMBL/GenBank/DDBJ whole genome shotgun (WGS) entry which is preliminary data.</text>
</comment>
<evidence type="ECO:0000256" key="3">
    <source>
        <dbReference type="ARBA" id="ARBA00012054"/>
    </source>
</evidence>
<evidence type="ECO:0000256" key="2">
    <source>
        <dbReference type="ARBA" id="ARBA00008420"/>
    </source>
</evidence>
<evidence type="ECO:0000256" key="1">
    <source>
        <dbReference type="ARBA" id="ARBA00004761"/>
    </source>
</evidence>
<dbReference type="Proteomes" id="UP000321746">
    <property type="component" value="Unassembled WGS sequence"/>
</dbReference>
<evidence type="ECO:0000313" key="12">
    <source>
        <dbReference type="Proteomes" id="UP000321746"/>
    </source>
</evidence>
<dbReference type="RefSeq" id="WP_242011861.1">
    <property type="nucleotide sequence ID" value="NZ_BJYG01000048.1"/>
</dbReference>
<dbReference type="FunFam" id="3.40.50.300:FF:000522">
    <property type="entry name" value="Gluconokinase"/>
    <property type="match status" value="1"/>
</dbReference>
<evidence type="ECO:0000256" key="10">
    <source>
        <dbReference type="RuleBase" id="RU363066"/>
    </source>
</evidence>
<dbReference type="CDD" id="cd02021">
    <property type="entry name" value="GntK"/>
    <property type="match status" value="1"/>
</dbReference>
<keyword evidence="6 10" id="KW-0418">Kinase</keyword>
<dbReference type="Gene3D" id="3.40.50.300">
    <property type="entry name" value="P-loop containing nucleotide triphosphate hydrolases"/>
    <property type="match status" value="1"/>
</dbReference>
<comment type="catalytic activity">
    <reaction evidence="9 10">
        <text>D-gluconate + ATP = 6-phospho-D-gluconate + ADP + H(+)</text>
        <dbReference type="Rhea" id="RHEA:19433"/>
        <dbReference type="ChEBI" id="CHEBI:15378"/>
        <dbReference type="ChEBI" id="CHEBI:18391"/>
        <dbReference type="ChEBI" id="CHEBI:30616"/>
        <dbReference type="ChEBI" id="CHEBI:58759"/>
        <dbReference type="ChEBI" id="CHEBI:456216"/>
        <dbReference type="EC" id="2.7.1.12"/>
    </reaction>
</comment>
<dbReference type="NCBIfam" id="TIGR01313">
    <property type="entry name" value="therm_gnt_kin"/>
    <property type="match status" value="1"/>
</dbReference>
<keyword evidence="12" id="KW-1185">Reference proteome</keyword>
<dbReference type="PANTHER" id="PTHR43442">
    <property type="entry name" value="GLUCONOKINASE-RELATED"/>
    <property type="match status" value="1"/>
</dbReference>
<protein>
    <recommendedName>
        <fullName evidence="3 10">Gluconokinase</fullName>
        <ecNumber evidence="3 10">2.7.1.12</ecNumber>
    </recommendedName>
</protein>
<dbReference type="GO" id="GO:0005524">
    <property type="term" value="F:ATP binding"/>
    <property type="evidence" value="ECO:0007669"/>
    <property type="project" value="UniProtKB-KW"/>
</dbReference>
<keyword evidence="8" id="KW-0311">Gluconate utilization</keyword>
<dbReference type="InterPro" id="IPR006001">
    <property type="entry name" value="Therm_gnt_kin"/>
</dbReference>
<proteinExistence type="inferred from homology"/>
<dbReference type="SUPFAM" id="SSF52540">
    <property type="entry name" value="P-loop containing nucleoside triphosphate hydrolases"/>
    <property type="match status" value="1"/>
</dbReference>
<evidence type="ECO:0000313" key="11">
    <source>
        <dbReference type="EMBL" id="GEN64638.1"/>
    </source>
</evidence>
<keyword evidence="7 10" id="KW-0067">ATP-binding</keyword>
<reference evidence="11 12" key="1">
    <citation type="submission" date="2019-07" db="EMBL/GenBank/DDBJ databases">
        <title>Whole genome shotgun sequence of Acetobacter oeni NBRC 105207.</title>
        <authorList>
            <person name="Hosoyama A."/>
            <person name="Uohara A."/>
            <person name="Ohji S."/>
            <person name="Ichikawa N."/>
        </authorList>
    </citation>
    <scope>NUCLEOTIDE SEQUENCE [LARGE SCALE GENOMIC DNA]</scope>
    <source>
        <strain evidence="11 12">NBRC 105207</strain>
    </source>
</reference>
<keyword evidence="5 10" id="KW-0547">Nucleotide-binding</keyword>
<dbReference type="AlphaFoldDB" id="A0A511XNU6"/>
<keyword evidence="4 10" id="KW-0808">Transferase</keyword>
<dbReference type="EMBL" id="BJYG01000048">
    <property type="protein sequence ID" value="GEN64638.1"/>
    <property type="molecule type" value="Genomic_DNA"/>
</dbReference>
<name>A0A511XNU6_9PROT</name>
<accession>A0A511XNU6</accession>
<dbReference type="EC" id="2.7.1.12" evidence="3 10"/>
<dbReference type="GO" id="GO:0005737">
    <property type="term" value="C:cytoplasm"/>
    <property type="evidence" value="ECO:0007669"/>
    <property type="project" value="TreeGrafter"/>
</dbReference>
<comment type="pathway">
    <text evidence="1">Carbohydrate acid metabolism.</text>
</comment>
<evidence type="ECO:0000256" key="9">
    <source>
        <dbReference type="ARBA" id="ARBA00048090"/>
    </source>
</evidence>
<dbReference type="GO" id="GO:0019521">
    <property type="term" value="P:D-gluconate metabolic process"/>
    <property type="evidence" value="ECO:0007669"/>
    <property type="project" value="UniProtKB-KW"/>
</dbReference>
<evidence type="ECO:0000256" key="7">
    <source>
        <dbReference type="ARBA" id="ARBA00022840"/>
    </source>
</evidence>
<evidence type="ECO:0000256" key="5">
    <source>
        <dbReference type="ARBA" id="ARBA00022741"/>
    </source>
</evidence>